<evidence type="ECO:0000256" key="4">
    <source>
        <dbReference type="ARBA" id="ARBA00022525"/>
    </source>
</evidence>
<sequence>MDSKTKGQTTAIQNANDGVSVSQLSESAMEQSTDILRRMRELAVQAGDASNGTDDRVALGKEFNTMSDELTRIAKSTNLNGENLLDGTAGVNTSAEQGQVQDADFAQKPSN</sequence>
<dbReference type="GO" id="GO:0009288">
    <property type="term" value="C:bacterial-type flagellum"/>
    <property type="evidence" value="ECO:0007669"/>
    <property type="project" value="UniProtKB-SubCell"/>
</dbReference>
<evidence type="ECO:0000256" key="1">
    <source>
        <dbReference type="ARBA" id="ARBA00004365"/>
    </source>
</evidence>
<reference evidence="8 9" key="1">
    <citation type="submission" date="2019-09" db="EMBL/GenBank/DDBJ databases">
        <authorList>
            <person name="Chandra G."/>
            <person name="Truman W A."/>
        </authorList>
    </citation>
    <scope>NUCLEOTIDE SEQUENCE [LARGE SCALE GENOMIC DNA]</scope>
    <source>
        <strain evidence="8">PS925</strain>
    </source>
</reference>
<feature type="region of interest" description="Disordered" evidence="6">
    <location>
        <begin position="1"/>
        <end position="31"/>
    </location>
</feature>
<dbReference type="EMBL" id="CABVJG010000004">
    <property type="protein sequence ID" value="VVP93739.1"/>
    <property type="molecule type" value="Genomic_DNA"/>
</dbReference>
<dbReference type="PANTHER" id="PTHR42792">
    <property type="entry name" value="FLAGELLIN"/>
    <property type="match status" value="1"/>
</dbReference>
<proteinExistence type="inferred from homology"/>
<keyword evidence="5" id="KW-0975">Bacterial flagellum</keyword>
<evidence type="ECO:0000256" key="5">
    <source>
        <dbReference type="ARBA" id="ARBA00023143"/>
    </source>
</evidence>
<name>A0A5E7T5B3_PSEFL</name>
<dbReference type="GO" id="GO:0005198">
    <property type="term" value="F:structural molecule activity"/>
    <property type="evidence" value="ECO:0007669"/>
    <property type="project" value="InterPro"/>
</dbReference>
<comment type="similarity">
    <text evidence="3">Belongs to the bacterial flagellin family.</text>
</comment>
<dbReference type="Pfam" id="PF00669">
    <property type="entry name" value="Flagellin_N"/>
    <property type="match status" value="1"/>
</dbReference>
<gene>
    <name evidence="8" type="ORF">PS925_01637</name>
</gene>
<dbReference type="InterPro" id="IPR001492">
    <property type="entry name" value="Flagellin"/>
</dbReference>
<evidence type="ECO:0000259" key="7">
    <source>
        <dbReference type="Pfam" id="PF00669"/>
    </source>
</evidence>
<evidence type="ECO:0000256" key="6">
    <source>
        <dbReference type="SAM" id="MobiDB-lite"/>
    </source>
</evidence>
<protein>
    <recommendedName>
        <fullName evidence="7">Flagellin N-terminal domain-containing protein</fullName>
    </recommendedName>
</protein>
<dbReference type="InterPro" id="IPR001029">
    <property type="entry name" value="Flagellin_N"/>
</dbReference>
<evidence type="ECO:0000256" key="3">
    <source>
        <dbReference type="ARBA" id="ARBA00005709"/>
    </source>
</evidence>
<dbReference type="GO" id="GO:0005576">
    <property type="term" value="C:extracellular region"/>
    <property type="evidence" value="ECO:0007669"/>
    <property type="project" value="UniProtKB-SubCell"/>
</dbReference>
<feature type="region of interest" description="Disordered" evidence="6">
    <location>
        <begin position="80"/>
        <end position="111"/>
    </location>
</feature>
<feature type="compositionally biased region" description="Polar residues" evidence="6">
    <location>
        <begin position="90"/>
        <end position="100"/>
    </location>
</feature>
<feature type="domain" description="Flagellin N-terminal" evidence="7">
    <location>
        <begin position="1"/>
        <end position="88"/>
    </location>
</feature>
<evidence type="ECO:0000256" key="2">
    <source>
        <dbReference type="ARBA" id="ARBA00004613"/>
    </source>
</evidence>
<dbReference type="PRINTS" id="PR00207">
    <property type="entry name" value="FLAGELLIN"/>
</dbReference>
<evidence type="ECO:0000313" key="8">
    <source>
        <dbReference type="EMBL" id="VVP93739.1"/>
    </source>
</evidence>
<comment type="subcellular location">
    <subcellularLocation>
        <location evidence="1">Bacterial flagellum</location>
    </subcellularLocation>
    <subcellularLocation>
        <location evidence="2">Secreted</location>
    </subcellularLocation>
</comment>
<organism evidence="8 9">
    <name type="scientific">Pseudomonas fluorescens</name>
    <dbReference type="NCBI Taxonomy" id="294"/>
    <lineage>
        <taxon>Bacteria</taxon>
        <taxon>Pseudomonadati</taxon>
        <taxon>Pseudomonadota</taxon>
        <taxon>Gammaproteobacteria</taxon>
        <taxon>Pseudomonadales</taxon>
        <taxon>Pseudomonadaceae</taxon>
        <taxon>Pseudomonas</taxon>
    </lineage>
</organism>
<dbReference type="Gene3D" id="1.20.1330.10">
    <property type="entry name" value="f41 fragment of flagellin, N-terminal domain"/>
    <property type="match status" value="1"/>
</dbReference>
<dbReference type="PANTHER" id="PTHR42792:SF2">
    <property type="entry name" value="FLAGELLIN"/>
    <property type="match status" value="1"/>
</dbReference>
<accession>A0A5E7T5B3</accession>
<dbReference type="SUPFAM" id="SSF64518">
    <property type="entry name" value="Phase 1 flagellin"/>
    <property type="match status" value="1"/>
</dbReference>
<evidence type="ECO:0000313" key="9">
    <source>
        <dbReference type="Proteomes" id="UP000412311"/>
    </source>
</evidence>
<dbReference type="AlphaFoldDB" id="A0A5E7T5B3"/>
<dbReference type="Proteomes" id="UP000412311">
    <property type="component" value="Unassembled WGS sequence"/>
</dbReference>
<keyword evidence="4" id="KW-0964">Secreted</keyword>